<dbReference type="Pfam" id="PF02353">
    <property type="entry name" value="CMAS"/>
    <property type="match status" value="1"/>
</dbReference>
<reference evidence="7" key="1">
    <citation type="submission" date="2022-10" db="EMBL/GenBank/DDBJ databases">
        <title>The complete genomes of actinobacterial strains from the NBC collection.</title>
        <authorList>
            <person name="Joergensen T.S."/>
            <person name="Alvarez Arevalo M."/>
            <person name="Sterndorff E.B."/>
            <person name="Faurdal D."/>
            <person name="Vuksanovic O."/>
            <person name="Mourched A.-S."/>
            <person name="Charusanti P."/>
            <person name="Shaw S."/>
            <person name="Blin K."/>
            <person name="Weber T."/>
        </authorList>
    </citation>
    <scope>NUCLEOTIDE SEQUENCE</scope>
    <source>
        <strain evidence="7">NBC_00222</strain>
    </source>
</reference>
<keyword evidence="2" id="KW-0489">Methyltransferase</keyword>
<proteinExistence type="inferred from homology"/>
<evidence type="ECO:0000256" key="3">
    <source>
        <dbReference type="ARBA" id="ARBA00022679"/>
    </source>
</evidence>
<dbReference type="InterPro" id="IPR050723">
    <property type="entry name" value="CFA/CMAS"/>
</dbReference>
<dbReference type="PIRSF" id="PIRSF003085">
    <property type="entry name" value="CMAS"/>
    <property type="match status" value="1"/>
</dbReference>
<evidence type="ECO:0000256" key="6">
    <source>
        <dbReference type="SAM" id="MobiDB-lite"/>
    </source>
</evidence>
<protein>
    <submittedName>
        <fullName evidence="7">Cyclopropane-fatty-acyl-phospholipid synthase family protein</fullName>
    </submittedName>
</protein>
<keyword evidence="3" id="KW-0808">Transferase</keyword>
<dbReference type="PANTHER" id="PTHR43667:SF1">
    <property type="entry name" value="CYCLOPROPANE-FATTY-ACYL-PHOSPHOLIPID SYNTHASE"/>
    <property type="match status" value="1"/>
</dbReference>
<evidence type="ECO:0000313" key="8">
    <source>
        <dbReference type="Proteomes" id="UP001432222"/>
    </source>
</evidence>
<comment type="similarity">
    <text evidence="1">Belongs to the CFA/CMAS family.</text>
</comment>
<accession>A0ABZ1U7X6</accession>
<evidence type="ECO:0000256" key="2">
    <source>
        <dbReference type="ARBA" id="ARBA00022603"/>
    </source>
</evidence>
<keyword evidence="5" id="KW-0443">Lipid metabolism</keyword>
<dbReference type="PANTHER" id="PTHR43667">
    <property type="entry name" value="CYCLOPROPANE-FATTY-ACYL-PHOSPHOLIPID SYNTHASE"/>
    <property type="match status" value="1"/>
</dbReference>
<feature type="region of interest" description="Disordered" evidence="6">
    <location>
        <begin position="1"/>
        <end position="21"/>
    </location>
</feature>
<sequence>MTTTTDGTAHTDRTATDGTETVGTSAADIEFHYDLGNDFYALWLDETLSYSAAVWDGIDPAEPDTTALPRAQRAKLDLHLDLAGAAPGAGLRLLDVGCGWGGLLDRAVRTGRAAEATGLTLSRAQHAHVRSLGLPGVDVRLESWDAHRPGRPYDGIVSVGAFEHFATADLDAAARLAAYRAYFERCHGWLRPGARMSLQTIAYDGVTGGDGPVGAFVAAEVFPGAVLPRLGEIVPASDPYFAVTVVRASAEDYARTLGAWSARLLRARAEAERLVGPDGYHRYRRYLRACEVTFLRGAATLYRIGFRRRDEPLRPAG</sequence>
<gene>
    <name evidence="7" type="ORF">OHA16_31030</name>
</gene>
<dbReference type="EMBL" id="CP108110">
    <property type="protein sequence ID" value="WUQ87009.1"/>
    <property type="molecule type" value="Genomic_DNA"/>
</dbReference>
<name>A0ABZ1U7X6_9ACTN</name>
<dbReference type="Proteomes" id="UP001432222">
    <property type="component" value="Chromosome"/>
</dbReference>
<evidence type="ECO:0000256" key="4">
    <source>
        <dbReference type="ARBA" id="ARBA00022691"/>
    </source>
</evidence>
<keyword evidence="4" id="KW-0949">S-adenosyl-L-methionine</keyword>
<dbReference type="CDD" id="cd02440">
    <property type="entry name" value="AdoMet_MTases"/>
    <property type="match status" value="1"/>
</dbReference>
<dbReference type="InterPro" id="IPR029063">
    <property type="entry name" value="SAM-dependent_MTases_sf"/>
</dbReference>
<dbReference type="Gene3D" id="3.40.50.150">
    <property type="entry name" value="Vaccinia Virus protein VP39"/>
    <property type="match status" value="1"/>
</dbReference>
<evidence type="ECO:0000313" key="7">
    <source>
        <dbReference type="EMBL" id="WUQ87009.1"/>
    </source>
</evidence>
<evidence type="ECO:0000256" key="5">
    <source>
        <dbReference type="ARBA" id="ARBA00023098"/>
    </source>
</evidence>
<dbReference type="SUPFAM" id="SSF53335">
    <property type="entry name" value="S-adenosyl-L-methionine-dependent methyltransferases"/>
    <property type="match status" value="1"/>
</dbReference>
<dbReference type="InterPro" id="IPR003333">
    <property type="entry name" value="CMAS"/>
</dbReference>
<keyword evidence="8" id="KW-1185">Reference proteome</keyword>
<dbReference type="RefSeq" id="WP_328957585.1">
    <property type="nucleotide sequence ID" value="NZ_CP108110.1"/>
</dbReference>
<evidence type="ECO:0000256" key="1">
    <source>
        <dbReference type="ARBA" id="ARBA00010815"/>
    </source>
</evidence>
<organism evidence="7 8">
    <name type="scientific">Kitasatospora purpeofusca</name>
    <dbReference type="NCBI Taxonomy" id="67352"/>
    <lineage>
        <taxon>Bacteria</taxon>
        <taxon>Bacillati</taxon>
        <taxon>Actinomycetota</taxon>
        <taxon>Actinomycetes</taxon>
        <taxon>Kitasatosporales</taxon>
        <taxon>Streptomycetaceae</taxon>
        <taxon>Kitasatospora</taxon>
    </lineage>
</organism>